<organism evidence="3 4">
    <name type="scientific">[Candida] arabinofermentans NRRL YB-2248</name>
    <dbReference type="NCBI Taxonomy" id="983967"/>
    <lineage>
        <taxon>Eukaryota</taxon>
        <taxon>Fungi</taxon>
        <taxon>Dikarya</taxon>
        <taxon>Ascomycota</taxon>
        <taxon>Saccharomycotina</taxon>
        <taxon>Pichiomycetes</taxon>
        <taxon>Pichiales</taxon>
        <taxon>Pichiaceae</taxon>
        <taxon>Ogataea</taxon>
        <taxon>Ogataea/Candida clade</taxon>
    </lineage>
</organism>
<feature type="compositionally biased region" description="Polar residues" evidence="1">
    <location>
        <begin position="1151"/>
        <end position="1168"/>
    </location>
</feature>
<dbReference type="Pfam" id="PF08457">
    <property type="entry name" value="Sfi1"/>
    <property type="match status" value="2"/>
</dbReference>
<feature type="region of interest" description="Disordered" evidence="1">
    <location>
        <begin position="333"/>
        <end position="352"/>
    </location>
</feature>
<dbReference type="InterPro" id="IPR013665">
    <property type="entry name" value="Sfi1_dom"/>
</dbReference>
<evidence type="ECO:0000313" key="3">
    <source>
        <dbReference type="EMBL" id="ODV84461.1"/>
    </source>
</evidence>
<sequence length="1206" mass="141399">MSSPRISRQQRDWNGDRIGYGYGDQDQTQEKDQLDNLILKLLDLSERSPNAVTDNLLQSIKLCWQLLLGIDERGFRSDDYRNVTLEIECGSNAFRFECLRYEGNDAGIRVYDTPVPDEIFKAVGNSSNTHSLLALIEDITTTTPENVTEYLRFINKARKVLEHHDSLIRNISKEKQLVELIERAYSHELKTHQRSSIVADDMISDLNNDFDESIMSLKFTTNSRTLSKFYEQGLLKLKASLDKASIETILSIEVEIVAKMVVYTYKQENSISIIYNIGSVSELHLEIFNATKFMVKKEERFNSVRHMIDHFFSDNPILPILIPIMKQISMQNDGNEDFPSNSSSTEDSSKDLCKPIPHSRATNVKQGTFLSDSKMITIISEIVSIYIYSRVDPKNVEPSLQWFPDVLKEYVKILEDQGLYTEDDHYLNDIKAVVSKYIHLDVIPPSMFEELEKLSMIPTFHQFNYHGTVAPTIGMRYALYLGRSAFFTKKHWLRVWSDIAANSKIYKSRMVVCDKSLKQKSLKKWMYKLQQRASIEHKTDIVYESLSSYRMLRSWVNKYNRNKVLEQKADIFATRKFISSWKSSSVIKNQSMNSKTRIFAMQHIGKKYLRVWRLAACMRDSNGMELVDSKKVKEVYFARIKESMKRIETMNKEADKFRDRICQRYTFKMMMNKSVNRLTKLRSLELAERQFIIGKQFIRWTTCYDLKVSELTCRENNNRHMMQWIFTTWKTLKENEDSLRTFVTGSNVTLLKRYFTKWKIQQQMNTIARGFDAQRIAAMAMKKWKLALREKAVANNRDNVNLRLKFVNWRASARLLSISADTNNKLMQGSIEIWRKKKDRHNQLVTKSDEFRSISHKRNVLRCWRSRLKTLRQLQEKSVSLNTLKGLEEDQKILEFFFVIWTQRYNDQLEREKLLNKAYENQSRSIAAKKFNIWRQKYVHVTENSQVASNFRGLTVQTKHLTRWLRNFERTLELNQICQEFIELKNVDALTRALSRLSLKSIKVQNDYQIADAFKAKWNKKRMKIFFEIWKMSHFNKSIPTSNLFPDNTNQSSNDKTLETIVPPDYYSPPRLSPLAQRRNQLMMLKSNNSQSDLGMIPDLENPTNSESTSSVFISPTRTPASKTSELNTIPATLRVRRMYLEQRKNHYRQVKNSSPTHSNSDILSMSTPIRPRLRDTANLPRVRKDVDPIRGELFRSDDPDNVFIQ</sequence>
<feature type="domain" description="Sfi1 spindle body" evidence="2">
    <location>
        <begin position="707"/>
        <end position="882"/>
    </location>
</feature>
<evidence type="ECO:0000313" key="4">
    <source>
        <dbReference type="Proteomes" id="UP000094801"/>
    </source>
</evidence>
<dbReference type="STRING" id="983967.A0A1E4SYB0"/>
<feature type="region of interest" description="Disordered" evidence="1">
    <location>
        <begin position="1"/>
        <end position="27"/>
    </location>
</feature>
<dbReference type="EMBL" id="KV453856">
    <property type="protein sequence ID" value="ODV84461.1"/>
    <property type="molecule type" value="Genomic_DNA"/>
</dbReference>
<dbReference type="AlphaFoldDB" id="A0A1E4SYB0"/>
<accession>A0A1E4SYB0</accession>
<evidence type="ECO:0000259" key="2">
    <source>
        <dbReference type="Pfam" id="PF08457"/>
    </source>
</evidence>
<evidence type="ECO:0000256" key="1">
    <source>
        <dbReference type="SAM" id="MobiDB-lite"/>
    </source>
</evidence>
<reference evidence="4" key="1">
    <citation type="submission" date="2016-04" db="EMBL/GenBank/DDBJ databases">
        <title>Comparative genomics of biotechnologically important yeasts.</title>
        <authorList>
            <consortium name="DOE Joint Genome Institute"/>
            <person name="Riley R."/>
            <person name="Haridas S."/>
            <person name="Wolfe K.H."/>
            <person name="Lopes M.R."/>
            <person name="Hittinger C.T."/>
            <person name="Goker M."/>
            <person name="Salamov A."/>
            <person name="Wisecaver J."/>
            <person name="Long T.M."/>
            <person name="Aerts A.L."/>
            <person name="Barry K."/>
            <person name="Choi C."/>
            <person name="Clum A."/>
            <person name="Coughlan A.Y."/>
            <person name="Deshpande S."/>
            <person name="Douglass A.P."/>
            <person name="Hanson S.J."/>
            <person name="Klenk H.-P."/>
            <person name="Labutti K."/>
            <person name="Lapidus A."/>
            <person name="Lindquist E."/>
            <person name="Lipzen A."/>
            <person name="Meier-Kolthoff J.P."/>
            <person name="Ohm R.A."/>
            <person name="Otillar R.P."/>
            <person name="Pangilinan J."/>
            <person name="Peng Y."/>
            <person name="Rokas A."/>
            <person name="Rosa C.A."/>
            <person name="Scheuner C."/>
            <person name="Sibirny A.A."/>
            <person name="Slot J.C."/>
            <person name="Stielow J.B."/>
            <person name="Sun H."/>
            <person name="Kurtzman C.P."/>
            <person name="Blackwell M."/>
            <person name="Grigoriev I.V."/>
            <person name="Jeffries T.W."/>
        </authorList>
    </citation>
    <scope>NUCLEOTIDE SEQUENCE [LARGE SCALE GENOMIC DNA]</scope>
    <source>
        <strain evidence="4">NRRL YB-2248</strain>
    </source>
</reference>
<gene>
    <name evidence="3" type="ORF">CANARDRAFT_8449</name>
</gene>
<feature type="region of interest" description="Disordered" evidence="1">
    <location>
        <begin position="1101"/>
        <end position="1124"/>
    </location>
</feature>
<keyword evidence="4" id="KW-1185">Reference proteome</keyword>
<protein>
    <recommendedName>
        <fullName evidence="2">Sfi1 spindle body domain-containing protein</fullName>
    </recommendedName>
</protein>
<feature type="compositionally biased region" description="Polar residues" evidence="1">
    <location>
        <begin position="1102"/>
        <end position="1124"/>
    </location>
</feature>
<feature type="region of interest" description="Disordered" evidence="1">
    <location>
        <begin position="1147"/>
        <end position="1174"/>
    </location>
</feature>
<dbReference type="Proteomes" id="UP000094801">
    <property type="component" value="Unassembled WGS sequence"/>
</dbReference>
<dbReference type="OrthoDB" id="3991743at2759"/>
<feature type="domain" description="Sfi1 spindle body" evidence="2">
    <location>
        <begin position="897"/>
        <end position="1030"/>
    </location>
</feature>
<name>A0A1E4SYB0_9ASCO</name>
<proteinExistence type="predicted"/>